<evidence type="ECO:0000256" key="1">
    <source>
        <dbReference type="SAM" id="MobiDB-lite"/>
    </source>
</evidence>
<reference evidence="2 3" key="1">
    <citation type="submission" date="2015-06" db="EMBL/GenBank/DDBJ databases">
        <title>Draft genome of the ant-associated black yeast Phialophora attae CBS 131958.</title>
        <authorList>
            <person name="Moreno L.F."/>
            <person name="Stielow B.J."/>
            <person name="de Hoog S."/>
            <person name="Vicente V.A."/>
            <person name="Weiss V.A."/>
            <person name="de Vries M."/>
            <person name="Cruz L.M."/>
            <person name="Souza E.M."/>
        </authorList>
    </citation>
    <scope>NUCLEOTIDE SEQUENCE [LARGE SCALE GENOMIC DNA]</scope>
    <source>
        <strain evidence="2 3">CBS 131958</strain>
    </source>
</reference>
<protein>
    <submittedName>
        <fullName evidence="2">Uncharacterized protein</fullName>
    </submittedName>
</protein>
<feature type="region of interest" description="Disordered" evidence="1">
    <location>
        <begin position="1"/>
        <end position="23"/>
    </location>
</feature>
<organism evidence="2 3">
    <name type="scientific">Cyphellophora attinorum</name>
    <dbReference type="NCBI Taxonomy" id="1664694"/>
    <lineage>
        <taxon>Eukaryota</taxon>
        <taxon>Fungi</taxon>
        <taxon>Dikarya</taxon>
        <taxon>Ascomycota</taxon>
        <taxon>Pezizomycotina</taxon>
        <taxon>Eurotiomycetes</taxon>
        <taxon>Chaetothyriomycetidae</taxon>
        <taxon>Chaetothyriales</taxon>
        <taxon>Cyphellophoraceae</taxon>
        <taxon>Cyphellophora</taxon>
    </lineage>
</organism>
<accession>A0A0N0NH97</accession>
<name>A0A0N0NH97_9EURO</name>
<gene>
    <name evidence="2" type="ORF">AB675_8981</name>
</gene>
<feature type="region of interest" description="Disordered" evidence="1">
    <location>
        <begin position="51"/>
        <end position="86"/>
    </location>
</feature>
<dbReference type="RefSeq" id="XP_017994271.1">
    <property type="nucleotide sequence ID" value="XM_018149476.1"/>
</dbReference>
<dbReference type="EMBL" id="LFJN01000068">
    <property type="protein sequence ID" value="KPI34308.1"/>
    <property type="molecule type" value="Genomic_DNA"/>
</dbReference>
<dbReference type="Proteomes" id="UP000038010">
    <property type="component" value="Unassembled WGS sequence"/>
</dbReference>
<comment type="caution">
    <text evidence="2">The sequence shown here is derived from an EMBL/GenBank/DDBJ whole genome shotgun (WGS) entry which is preliminary data.</text>
</comment>
<keyword evidence="3" id="KW-1185">Reference proteome</keyword>
<evidence type="ECO:0000313" key="2">
    <source>
        <dbReference type="EMBL" id="KPI34308.1"/>
    </source>
</evidence>
<dbReference type="InterPro" id="IPR021425">
    <property type="entry name" value="DUF3072"/>
</dbReference>
<sequence length="125" mass="13268">MASQLDNPKTWATGADAPTEKQTSFLQTLAKEKGVEVDANNLNKGEASAKINELKNKETADPDATADEPIQDPKEWATGDDPATGKQTGYIAVMAKEAGEDVKTEGMGKAEASEKIGELKKKTGM</sequence>
<proteinExistence type="predicted"/>
<dbReference type="OrthoDB" id="2751476at2759"/>
<dbReference type="Pfam" id="PF11272">
    <property type="entry name" value="DUF3072"/>
    <property type="match status" value="2"/>
</dbReference>
<feature type="region of interest" description="Disordered" evidence="1">
    <location>
        <begin position="101"/>
        <end position="125"/>
    </location>
</feature>
<dbReference type="VEuPathDB" id="FungiDB:AB675_8981"/>
<dbReference type="AlphaFoldDB" id="A0A0N0NH97"/>
<dbReference type="GeneID" id="28741356"/>
<evidence type="ECO:0000313" key="3">
    <source>
        <dbReference type="Proteomes" id="UP000038010"/>
    </source>
</evidence>